<dbReference type="InterPro" id="IPR021952">
    <property type="entry name" value="Flpp3-like"/>
</dbReference>
<accession>A0A6C1B023</accession>
<dbReference type="AlphaFoldDB" id="A0A6C1B023"/>
<sequence length="137" mass="14867">MSRRFGFKYGSLVAMTLLLTGCDPISLTALSMGAGVGVSHTLSGIIYKTFTAPLRKVERGSVIAMHNMAIHVVARKTNSEGERVITASAKDRDIEVLLEPLTPRTTRMRVIANNGVLKDRATAAEIVKQTERILSKA</sequence>
<protein>
    <submittedName>
        <fullName evidence="1">DUF3568 family protein</fullName>
    </submittedName>
</protein>
<dbReference type="Pfam" id="PF12092">
    <property type="entry name" value="DUF3568"/>
    <property type="match status" value="1"/>
</dbReference>
<evidence type="ECO:0000313" key="2">
    <source>
        <dbReference type="Proteomes" id="UP000501991"/>
    </source>
</evidence>
<evidence type="ECO:0000313" key="1">
    <source>
        <dbReference type="EMBL" id="QID16952.1"/>
    </source>
</evidence>
<name>A0A6C1B023_9RHOO</name>
<keyword evidence="2" id="KW-1185">Reference proteome</keyword>
<reference evidence="1 2" key="1">
    <citation type="submission" date="2020-02" db="EMBL/GenBank/DDBJ databases">
        <title>Nitrogenibacter mangrovi gen. nov., sp. nov. isolated from mangrove sediment, a denitrifying betaproteobacterium.</title>
        <authorList>
            <person name="Liao H."/>
            <person name="Tian Y."/>
        </authorList>
    </citation>
    <scope>NUCLEOTIDE SEQUENCE [LARGE SCALE GENOMIC DNA]</scope>
    <source>
        <strain evidence="1 2">M9-3-2</strain>
    </source>
</reference>
<dbReference type="RefSeq" id="WP_173764119.1">
    <property type="nucleotide sequence ID" value="NZ_CP048836.1"/>
</dbReference>
<organism evidence="1 2">
    <name type="scientific">Nitrogeniibacter mangrovi</name>
    <dbReference type="NCBI Taxonomy" id="2016596"/>
    <lineage>
        <taxon>Bacteria</taxon>
        <taxon>Pseudomonadati</taxon>
        <taxon>Pseudomonadota</taxon>
        <taxon>Betaproteobacteria</taxon>
        <taxon>Rhodocyclales</taxon>
        <taxon>Zoogloeaceae</taxon>
        <taxon>Nitrogeniibacter</taxon>
    </lineage>
</organism>
<dbReference type="Proteomes" id="UP000501991">
    <property type="component" value="Chromosome"/>
</dbReference>
<dbReference type="PROSITE" id="PS51257">
    <property type="entry name" value="PROKAR_LIPOPROTEIN"/>
    <property type="match status" value="1"/>
</dbReference>
<gene>
    <name evidence="1" type="ORF">G3580_04430</name>
</gene>
<dbReference type="KEGG" id="azq:G3580_04430"/>
<proteinExistence type="predicted"/>
<dbReference type="EMBL" id="CP048836">
    <property type="protein sequence ID" value="QID16952.1"/>
    <property type="molecule type" value="Genomic_DNA"/>
</dbReference>